<dbReference type="PANTHER" id="PTHR46056">
    <property type="entry name" value="LONG-CHAIN-ALCOHOL OXIDASE"/>
    <property type="match status" value="1"/>
</dbReference>
<proteinExistence type="inferred from homology"/>
<dbReference type="Pfam" id="PF05199">
    <property type="entry name" value="GMC_oxred_C"/>
    <property type="match status" value="1"/>
</dbReference>
<evidence type="ECO:0000256" key="3">
    <source>
        <dbReference type="ARBA" id="ARBA00022827"/>
    </source>
</evidence>
<dbReference type="PROSITE" id="PS00624">
    <property type="entry name" value="GMC_OXRED_2"/>
    <property type="match status" value="1"/>
</dbReference>
<accession>A0A143BNV7</accession>
<dbReference type="eggNOG" id="COG2303">
    <property type="taxonomic scope" value="Bacteria"/>
</dbReference>
<dbReference type="SUPFAM" id="SSF51905">
    <property type="entry name" value="FAD/NAD(P)-binding domain"/>
    <property type="match status" value="1"/>
</dbReference>
<dbReference type="KEGG" id="gph:GEMMAAP_18480"/>
<feature type="domain" description="Glucose-methanol-choline oxidoreductase N-terminal" evidence="5">
    <location>
        <begin position="231"/>
        <end position="245"/>
    </location>
</feature>
<reference evidence="6 7" key="2">
    <citation type="journal article" date="2016" name="Environ. Microbiol. Rep.">
        <title>Metagenomic evidence for the presence of phototrophic Gemmatimonadetes bacteria in diverse environments.</title>
        <authorList>
            <person name="Zeng Y."/>
            <person name="Baumbach J."/>
            <person name="Barbosa E.G."/>
            <person name="Azevedo V."/>
            <person name="Zhang C."/>
            <person name="Koblizek M."/>
        </authorList>
    </citation>
    <scope>NUCLEOTIDE SEQUENCE [LARGE SCALE GENOMIC DNA]</scope>
    <source>
        <strain evidence="6 7">AP64</strain>
    </source>
</reference>
<dbReference type="InterPro" id="IPR007867">
    <property type="entry name" value="GMC_OxRtase_C"/>
</dbReference>
<protein>
    <recommendedName>
        <fullName evidence="5">Glucose-methanol-choline oxidoreductase N-terminal domain-containing protein</fullName>
    </recommendedName>
</protein>
<sequence>MTAARLAEAGYQVVMLESGGWHTRSDFTDDEAALTERLYADGCLRTTDDGSIALVQGDTAGGSTTVNWMIMLRTPDHVLEQWARESGVAGMSPREMAPVFERIEREVHAAEVPEDAHSANNRLLLDGARRLGWRVERGRINALQCVRCGFCGTGCRHNAKQSTLLTYIPRALAANAQLYTDARAERIELRERDTGSGTPPLKRVQATVRNRQQGTSHTLTIDAPIVVVAGGAVGTPVLLQQSGLGGGGVGQWLRLHPTTAVYARYDHDIATSTGIPLTTMCDQFLRWQGTDYGFWIETPPMHPSFTAAALPGAGRRHAEQMARFNQLGVIISLTRDGAETTVSSGSVQVNRRGETSIRYRLTLEDERRVRASLPALARLHFAMGAQEVSTMHATPVTIRSPRDVGALATVSVAPNRMALFSAHVNGTCRMGTNPATSGATPEGERHGVRGLYITDGAALPTALGVNPQETIMAVSTVLAERMAERHAGLLR</sequence>
<comment type="similarity">
    <text evidence="1">Belongs to the GMC oxidoreductase family.</text>
</comment>
<dbReference type="InterPro" id="IPR000172">
    <property type="entry name" value="GMC_OxRdtase_N"/>
</dbReference>
<dbReference type="InterPro" id="IPR036188">
    <property type="entry name" value="FAD/NAD-bd_sf"/>
</dbReference>
<evidence type="ECO:0000256" key="2">
    <source>
        <dbReference type="ARBA" id="ARBA00022630"/>
    </source>
</evidence>
<reference evidence="6 7" key="1">
    <citation type="journal article" date="2014" name="Proc. Natl. Acad. Sci. U.S.A.">
        <title>Functional type 2 photosynthetic reaction centers found in the rare bacterial phylum Gemmatimonadetes.</title>
        <authorList>
            <person name="Zeng Y."/>
            <person name="Feng F."/>
            <person name="Medova H."/>
            <person name="Dean J."/>
            <person name="Koblizek M."/>
        </authorList>
    </citation>
    <scope>NUCLEOTIDE SEQUENCE [LARGE SCALE GENOMIC DNA]</scope>
    <source>
        <strain evidence="6 7">AP64</strain>
    </source>
</reference>
<dbReference type="STRING" id="1379270.GEMMAAP_18480"/>
<keyword evidence="4" id="KW-0560">Oxidoreductase</keyword>
<dbReference type="AlphaFoldDB" id="A0A143BNV7"/>
<dbReference type="Pfam" id="PF00732">
    <property type="entry name" value="GMC_oxred_N"/>
    <property type="match status" value="1"/>
</dbReference>
<keyword evidence="7" id="KW-1185">Reference proteome</keyword>
<gene>
    <name evidence="6" type="ORF">GEMMAAP_18480</name>
</gene>
<evidence type="ECO:0000313" key="7">
    <source>
        <dbReference type="Proteomes" id="UP000076404"/>
    </source>
</evidence>
<evidence type="ECO:0000259" key="5">
    <source>
        <dbReference type="PROSITE" id="PS00624"/>
    </source>
</evidence>
<dbReference type="PANTHER" id="PTHR46056:SF12">
    <property type="entry name" value="LONG-CHAIN-ALCOHOL OXIDASE"/>
    <property type="match status" value="1"/>
</dbReference>
<name>A0A143BNV7_9BACT</name>
<dbReference type="Proteomes" id="UP000076404">
    <property type="component" value="Chromosome"/>
</dbReference>
<evidence type="ECO:0000313" key="6">
    <source>
        <dbReference type="EMBL" id="AMW06232.1"/>
    </source>
</evidence>
<evidence type="ECO:0000256" key="1">
    <source>
        <dbReference type="ARBA" id="ARBA00010790"/>
    </source>
</evidence>
<evidence type="ECO:0000256" key="4">
    <source>
        <dbReference type="ARBA" id="ARBA00023002"/>
    </source>
</evidence>
<dbReference type="GO" id="GO:0050660">
    <property type="term" value="F:flavin adenine dinucleotide binding"/>
    <property type="evidence" value="ECO:0007669"/>
    <property type="project" value="InterPro"/>
</dbReference>
<dbReference type="Gene3D" id="3.50.50.60">
    <property type="entry name" value="FAD/NAD(P)-binding domain"/>
    <property type="match status" value="2"/>
</dbReference>
<keyword evidence="2" id="KW-0285">Flavoprotein</keyword>
<dbReference type="GO" id="GO:0016614">
    <property type="term" value="F:oxidoreductase activity, acting on CH-OH group of donors"/>
    <property type="evidence" value="ECO:0007669"/>
    <property type="project" value="InterPro"/>
</dbReference>
<keyword evidence="3" id="KW-0274">FAD</keyword>
<organism evidence="6 7">
    <name type="scientific">Gemmatimonas phototrophica</name>
    <dbReference type="NCBI Taxonomy" id="1379270"/>
    <lineage>
        <taxon>Bacteria</taxon>
        <taxon>Pseudomonadati</taxon>
        <taxon>Gemmatimonadota</taxon>
        <taxon>Gemmatimonadia</taxon>
        <taxon>Gemmatimonadales</taxon>
        <taxon>Gemmatimonadaceae</taxon>
        <taxon>Gemmatimonas</taxon>
    </lineage>
</organism>
<dbReference type="EMBL" id="CP011454">
    <property type="protein sequence ID" value="AMW06232.1"/>
    <property type="molecule type" value="Genomic_DNA"/>
</dbReference>